<dbReference type="AlphaFoldDB" id="A0A645I361"/>
<gene>
    <name evidence="1" type="ORF">SDC9_193295</name>
</gene>
<accession>A0A645I361</accession>
<dbReference type="EMBL" id="VSSQ01105827">
    <property type="protein sequence ID" value="MPN45725.1"/>
    <property type="molecule type" value="Genomic_DNA"/>
</dbReference>
<reference evidence="1" key="1">
    <citation type="submission" date="2019-08" db="EMBL/GenBank/DDBJ databases">
        <authorList>
            <person name="Kucharzyk K."/>
            <person name="Murdoch R.W."/>
            <person name="Higgins S."/>
            <person name="Loffler F."/>
        </authorList>
    </citation>
    <scope>NUCLEOTIDE SEQUENCE</scope>
</reference>
<proteinExistence type="predicted"/>
<evidence type="ECO:0000313" key="1">
    <source>
        <dbReference type="EMBL" id="MPN45725.1"/>
    </source>
</evidence>
<comment type="caution">
    <text evidence="1">The sequence shown here is derived from an EMBL/GenBank/DDBJ whole genome shotgun (WGS) entry which is preliminary data.</text>
</comment>
<sequence>MIRAVKTGRSGFEIQDCGAGAEIRAVPFAAAAEVRRGDGGRAVYGAGENHAGG</sequence>
<protein>
    <submittedName>
        <fullName evidence="1">Uncharacterized protein</fullName>
    </submittedName>
</protein>
<organism evidence="1">
    <name type="scientific">bioreactor metagenome</name>
    <dbReference type="NCBI Taxonomy" id="1076179"/>
    <lineage>
        <taxon>unclassified sequences</taxon>
        <taxon>metagenomes</taxon>
        <taxon>ecological metagenomes</taxon>
    </lineage>
</organism>
<name>A0A645I361_9ZZZZ</name>